<evidence type="ECO:0000256" key="3">
    <source>
        <dbReference type="HAMAP-Rule" id="MF_01121"/>
    </source>
</evidence>
<proteinExistence type="inferred from homology"/>
<dbReference type="InterPro" id="IPR026591">
    <property type="entry name" value="Sirtuin_cat_small_dom_sf"/>
</dbReference>
<feature type="binding site" evidence="3">
    <location>
        <begin position="208"/>
        <end position="210"/>
    </location>
    <ligand>
        <name>NAD(+)</name>
        <dbReference type="ChEBI" id="CHEBI:57540"/>
    </ligand>
</feature>
<keyword evidence="3" id="KW-0479">Metal-binding</keyword>
<keyword evidence="2 3" id="KW-0520">NAD</keyword>
<dbReference type="Gene3D" id="3.30.1600.10">
    <property type="entry name" value="SIR2/SIRT2 'Small Domain"/>
    <property type="match status" value="1"/>
</dbReference>
<comment type="function">
    <text evidence="3">NAD-dependent lysine deacetylase and desuccinylase that specifically removes acetyl and succinyl groups on target proteins. Modulates the activities of several proteins which are inactive in their acylated form.</text>
</comment>
<dbReference type="PANTHER" id="PTHR11085:SF4">
    <property type="entry name" value="NAD-DEPENDENT PROTEIN DEACYLASE"/>
    <property type="match status" value="1"/>
</dbReference>
<comment type="catalytic activity">
    <reaction evidence="3">
        <text>N(6)-succinyl-L-lysyl-[protein] + NAD(+) + H2O = 2''-O-succinyl-ADP-D-ribose + nicotinamide + L-lysyl-[protein]</text>
        <dbReference type="Rhea" id="RHEA:47668"/>
        <dbReference type="Rhea" id="RHEA-COMP:9752"/>
        <dbReference type="Rhea" id="RHEA-COMP:11877"/>
        <dbReference type="ChEBI" id="CHEBI:15377"/>
        <dbReference type="ChEBI" id="CHEBI:17154"/>
        <dbReference type="ChEBI" id="CHEBI:29969"/>
        <dbReference type="ChEBI" id="CHEBI:57540"/>
        <dbReference type="ChEBI" id="CHEBI:87830"/>
        <dbReference type="ChEBI" id="CHEBI:87832"/>
    </reaction>
</comment>
<feature type="binding site" evidence="3">
    <location>
        <position position="226"/>
    </location>
    <ligand>
        <name>NAD(+)</name>
        <dbReference type="ChEBI" id="CHEBI:57540"/>
    </ligand>
</feature>
<feature type="binding site" evidence="3">
    <location>
        <position position="60"/>
    </location>
    <ligand>
        <name>substrate</name>
    </ligand>
</feature>
<feature type="active site" description="Proton acceptor" evidence="3">
    <location>
        <position position="115"/>
    </location>
</feature>
<dbReference type="EMBL" id="CP093379">
    <property type="protein sequence ID" value="UNM97170.1"/>
    <property type="molecule type" value="Genomic_DNA"/>
</dbReference>
<keyword evidence="6" id="KW-0012">Acyltransferase</keyword>
<keyword evidence="3" id="KW-0963">Cytoplasm</keyword>
<dbReference type="Proteomes" id="UP000829542">
    <property type="component" value="Chromosome"/>
</dbReference>
<evidence type="ECO:0000259" key="5">
    <source>
        <dbReference type="PROSITE" id="PS50305"/>
    </source>
</evidence>
<dbReference type="InterPro" id="IPR029035">
    <property type="entry name" value="DHS-like_NAD/FAD-binding_dom"/>
</dbReference>
<evidence type="ECO:0000256" key="1">
    <source>
        <dbReference type="ARBA" id="ARBA00022679"/>
    </source>
</evidence>
<dbReference type="Pfam" id="PF02146">
    <property type="entry name" value="SIR2"/>
    <property type="match status" value="1"/>
</dbReference>
<dbReference type="InterPro" id="IPR050134">
    <property type="entry name" value="NAD-dep_sirtuin_deacylases"/>
</dbReference>
<accession>A0ABY3X8T8</accession>
<feature type="binding site" evidence="3">
    <location>
        <begin position="16"/>
        <end position="35"/>
    </location>
    <ligand>
        <name>NAD(+)</name>
        <dbReference type="ChEBI" id="CHEBI:57540"/>
    </ligand>
</feature>
<evidence type="ECO:0000313" key="7">
    <source>
        <dbReference type="Proteomes" id="UP000829542"/>
    </source>
</evidence>
<dbReference type="EC" id="2.3.1.286" evidence="3"/>
<comment type="catalytic activity">
    <reaction evidence="3">
        <text>N(6)-acetyl-L-lysyl-[protein] + NAD(+) + H2O = 2''-O-acetyl-ADP-D-ribose + nicotinamide + L-lysyl-[protein]</text>
        <dbReference type="Rhea" id="RHEA:43636"/>
        <dbReference type="Rhea" id="RHEA-COMP:9752"/>
        <dbReference type="Rhea" id="RHEA-COMP:10731"/>
        <dbReference type="ChEBI" id="CHEBI:15377"/>
        <dbReference type="ChEBI" id="CHEBI:17154"/>
        <dbReference type="ChEBI" id="CHEBI:29969"/>
        <dbReference type="ChEBI" id="CHEBI:57540"/>
        <dbReference type="ChEBI" id="CHEBI:61930"/>
        <dbReference type="ChEBI" id="CHEBI:83767"/>
        <dbReference type="EC" id="2.3.1.286"/>
    </reaction>
</comment>
<feature type="binding site" evidence="3">
    <location>
        <begin position="97"/>
        <end position="100"/>
    </location>
    <ligand>
        <name>NAD(+)</name>
        <dbReference type="ChEBI" id="CHEBI:57540"/>
    </ligand>
</feature>
<comment type="subcellular location">
    <subcellularLocation>
        <location evidence="3">Cytoplasm</location>
    </subcellularLocation>
</comment>
<dbReference type="InterPro" id="IPR003000">
    <property type="entry name" value="Sirtuin"/>
</dbReference>
<evidence type="ECO:0000256" key="2">
    <source>
        <dbReference type="ARBA" id="ARBA00023027"/>
    </source>
</evidence>
<keyword evidence="1 6" id="KW-0808">Transferase</keyword>
<feature type="domain" description="Deacetylase sirtuin-type" evidence="5">
    <location>
        <begin position="1"/>
        <end position="240"/>
    </location>
</feature>
<dbReference type="PROSITE" id="PS50305">
    <property type="entry name" value="SIRTUIN"/>
    <property type="match status" value="1"/>
</dbReference>
<organism evidence="6 7">
    <name type="scientific">Ignatzschineria rhizosphaerae</name>
    <dbReference type="NCBI Taxonomy" id="2923279"/>
    <lineage>
        <taxon>Bacteria</taxon>
        <taxon>Pseudomonadati</taxon>
        <taxon>Pseudomonadota</taxon>
        <taxon>Gammaproteobacteria</taxon>
        <taxon>Cardiobacteriales</taxon>
        <taxon>Ignatzschineriaceae</taxon>
        <taxon>Ignatzschineria</taxon>
    </lineage>
</organism>
<name>A0ABY3X8T8_9GAMM</name>
<feature type="binding site" evidence="3">
    <location>
        <position position="123"/>
    </location>
    <ligand>
        <name>Zn(2+)</name>
        <dbReference type="ChEBI" id="CHEBI:29105"/>
    </ligand>
</feature>
<dbReference type="HAMAP" id="MF_01121">
    <property type="entry name" value="Sirtuin_ClassIII"/>
    <property type="match status" value="1"/>
</dbReference>
<dbReference type="GO" id="GO:0016746">
    <property type="term" value="F:acyltransferase activity"/>
    <property type="evidence" value="ECO:0007669"/>
    <property type="project" value="UniProtKB-KW"/>
</dbReference>
<feature type="binding site" evidence="3">
    <location>
        <position position="63"/>
    </location>
    <ligand>
        <name>substrate</name>
    </ligand>
</feature>
<dbReference type="InterPro" id="IPR026590">
    <property type="entry name" value="Ssirtuin_cat_dom"/>
</dbReference>
<comment type="domain">
    <text evidence="3">2 residues (Tyr-60 and Arg-63) present in a large hydrophobic pocket are probably involved in substrate specificity. They are important for desuccinylation activity, but dispensable for deacetylation activity.</text>
</comment>
<protein>
    <recommendedName>
        <fullName evidence="3">NAD-dependent protein deacylase</fullName>
        <ecNumber evidence="3">2.3.1.286</ecNumber>
    </recommendedName>
    <alternativeName>
        <fullName evidence="3">Regulatory protein SIR2 homolog</fullName>
    </alternativeName>
</protein>
<feature type="binding site" evidence="3">
    <location>
        <begin position="182"/>
        <end position="184"/>
    </location>
    <ligand>
        <name>NAD(+)</name>
        <dbReference type="ChEBI" id="CHEBI:57540"/>
    </ligand>
</feature>
<feature type="binding site" evidence="3">
    <location>
        <position position="142"/>
    </location>
    <ligand>
        <name>Zn(2+)</name>
        <dbReference type="ChEBI" id="CHEBI:29105"/>
    </ligand>
</feature>
<dbReference type="PANTHER" id="PTHR11085">
    <property type="entry name" value="NAD-DEPENDENT PROTEIN DEACYLASE SIRTUIN-5, MITOCHONDRIAL-RELATED"/>
    <property type="match status" value="1"/>
</dbReference>
<dbReference type="SUPFAM" id="SSF52467">
    <property type="entry name" value="DHS-like NAD/FAD-binding domain"/>
    <property type="match status" value="1"/>
</dbReference>
<comment type="similarity">
    <text evidence="3">Belongs to the sirtuin family. Class III subfamily.</text>
</comment>
<dbReference type="RefSeq" id="WP_242152155.1">
    <property type="nucleotide sequence ID" value="NZ_CP093379.1"/>
</dbReference>
<dbReference type="Gene3D" id="3.40.50.1220">
    <property type="entry name" value="TPP-binding domain"/>
    <property type="match status" value="1"/>
</dbReference>
<reference evidence="6 7" key="1">
    <citation type="submission" date="2022-03" db="EMBL/GenBank/DDBJ databases">
        <title>Ignatzschineria rhizosphaerae HR5S32.</title>
        <authorList>
            <person name="Sun J.Q."/>
            <person name="Feng J.Y."/>
        </authorList>
    </citation>
    <scope>NUCLEOTIDE SEQUENCE [LARGE SCALE GENOMIC DNA]</scope>
    <source>
        <strain evidence="6 7">HR5S32</strain>
    </source>
</reference>
<dbReference type="InterPro" id="IPR027546">
    <property type="entry name" value="Sirtuin_class_III"/>
</dbReference>
<dbReference type="CDD" id="cd01412">
    <property type="entry name" value="SIRT5_Af1_CobB"/>
    <property type="match status" value="1"/>
</dbReference>
<comment type="cofactor">
    <cofactor evidence="3">
        <name>Zn(2+)</name>
        <dbReference type="ChEBI" id="CHEBI:29105"/>
    </cofactor>
    <text evidence="3">Binds 1 zinc ion per subunit.</text>
</comment>
<keyword evidence="3" id="KW-0862">Zinc</keyword>
<dbReference type="NCBIfam" id="NF001755">
    <property type="entry name" value="PRK00481.1-5"/>
    <property type="match status" value="1"/>
</dbReference>
<comment type="caution">
    <text evidence="3 4">Lacks conserved residue(s) required for the propagation of feature annotation.</text>
</comment>
<evidence type="ECO:0000256" key="4">
    <source>
        <dbReference type="PROSITE-ProRule" id="PRU00236"/>
    </source>
</evidence>
<keyword evidence="7" id="KW-1185">Reference proteome</keyword>
<sequence>MGRLMVNKPRVVILTGAGISAESGIKTFRAADGLWENHPIEEVATPEGFRKNPELVQRFYNERRRQLQTPEVMPNAAHFALVKLEEILQDNFLLVTQNVDNLHERAGSQRLIHMHGEMLKLRCIKSHKVYQWHQDVLNDTRCSCCHTPQVLRPHIVWFGEMPFEMDRIYHALSQADLFISIGTSGNVYPAAGFVEVAKNSGGHAVELNLDPTRGTTLFDEAYHGPAATIVPEYTHQLIQG</sequence>
<gene>
    <name evidence="3 6" type="primary">cobB</name>
    <name evidence="6" type="ORF">MMG00_04790</name>
</gene>
<evidence type="ECO:0000313" key="6">
    <source>
        <dbReference type="EMBL" id="UNM97170.1"/>
    </source>
</evidence>